<keyword evidence="2" id="KW-1185">Reference proteome</keyword>
<proteinExistence type="predicted"/>
<name>A0A8J2PQA5_9HEXA</name>
<comment type="caution">
    <text evidence="1">The sequence shown here is derived from an EMBL/GenBank/DDBJ whole genome shotgun (WGS) entry which is preliminary data.</text>
</comment>
<evidence type="ECO:0000313" key="1">
    <source>
        <dbReference type="EMBL" id="CAG7823451.1"/>
    </source>
</evidence>
<feature type="non-terminal residue" evidence="1">
    <location>
        <position position="1"/>
    </location>
</feature>
<gene>
    <name evidence="1" type="ORF">AFUS01_LOCUS33668</name>
</gene>
<organism evidence="1 2">
    <name type="scientific">Allacma fusca</name>
    <dbReference type="NCBI Taxonomy" id="39272"/>
    <lineage>
        <taxon>Eukaryota</taxon>
        <taxon>Metazoa</taxon>
        <taxon>Ecdysozoa</taxon>
        <taxon>Arthropoda</taxon>
        <taxon>Hexapoda</taxon>
        <taxon>Collembola</taxon>
        <taxon>Symphypleona</taxon>
        <taxon>Sminthuridae</taxon>
        <taxon>Allacma</taxon>
    </lineage>
</organism>
<dbReference type="EMBL" id="CAJVCH010529512">
    <property type="protein sequence ID" value="CAG7823451.1"/>
    <property type="molecule type" value="Genomic_DNA"/>
</dbReference>
<feature type="non-terminal residue" evidence="1">
    <location>
        <position position="200"/>
    </location>
</feature>
<dbReference type="OrthoDB" id="10552108at2759"/>
<dbReference type="AlphaFoldDB" id="A0A8J2PQA5"/>
<dbReference type="Proteomes" id="UP000708208">
    <property type="component" value="Unassembled WGS sequence"/>
</dbReference>
<sequence>LLLNCEESKGCRSDTITLPLMDCHFPSLTTLDIILRMCVLARRNLCFFPPDNMDLELVDLSRLQSLQHQNNKRLSPVKTELENFCKIRVMRMCITTQGYKEDLKIWAGILENQSKLVEFRFDWTRIDSSENSLTSSYPWTMFKTPIFKSCETLITIELNNLSVFLEESGDGKRFVPISLSMFSCCKRLEYLALSNDEGST</sequence>
<reference evidence="1" key="1">
    <citation type="submission" date="2021-06" db="EMBL/GenBank/DDBJ databases">
        <authorList>
            <person name="Hodson N. C."/>
            <person name="Mongue J. A."/>
            <person name="Jaron S. K."/>
        </authorList>
    </citation>
    <scope>NUCLEOTIDE SEQUENCE</scope>
</reference>
<protein>
    <submittedName>
        <fullName evidence="1">Uncharacterized protein</fullName>
    </submittedName>
</protein>
<evidence type="ECO:0000313" key="2">
    <source>
        <dbReference type="Proteomes" id="UP000708208"/>
    </source>
</evidence>
<accession>A0A8J2PQA5</accession>